<proteinExistence type="inferred from homology"/>
<dbReference type="AlphaFoldDB" id="A0AAV5M0R9"/>
<dbReference type="Proteomes" id="UP001054252">
    <property type="component" value="Unassembled WGS sequence"/>
</dbReference>
<keyword evidence="4" id="KW-1185">Reference proteome</keyword>
<reference evidence="3 4" key="1">
    <citation type="journal article" date="2021" name="Commun. Biol.">
        <title>The genome of Shorea leprosula (Dipterocarpaceae) highlights the ecological relevance of drought in aseasonal tropical rainforests.</title>
        <authorList>
            <person name="Ng K.K.S."/>
            <person name="Kobayashi M.J."/>
            <person name="Fawcett J.A."/>
            <person name="Hatakeyama M."/>
            <person name="Paape T."/>
            <person name="Ng C.H."/>
            <person name="Ang C.C."/>
            <person name="Tnah L.H."/>
            <person name="Lee C.T."/>
            <person name="Nishiyama T."/>
            <person name="Sese J."/>
            <person name="O'Brien M.J."/>
            <person name="Copetti D."/>
            <person name="Mohd Noor M.I."/>
            <person name="Ong R.C."/>
            <person name="Putra M."/>
            <person name="Sireger I.Z."/>
            <person name="Indrioko S."/>
            <person name="Kosugi Y."/>
            <person name="Izuno A."/>
            <person name="Isagi Y."/>
            <person name="Lee S.L."/>
            <person name="Shimizu K.K."/>
        </authorList>
    </citation>
    <scope>NUCLEOTIDE SEQUENCE [LARGE SCALE GENOMIC DNA]</scope>
    <source>
        <strain evidence="3">214</strain>
    </source>
</reference>
<accession>A0AAV5M0R9</accession>
<dbReference type="Pfam" id="PF01554">
    <property type="entry name" value="MatE"/>
    <property type="match status" value="1"/>
</dbReference>
<feature type="transmembrane region" description="Helical" evidence="2">
    <location>
        <begin position="126"/>
        <end position="149"/>
    </location>
</feature>
<feature type="transmembrane region" description="Helical" evidence="2">
    <location>
        <begin position="245"/>
        <end position="265"/>
    </location>
</feature>
<evidence type="ECO:0000256" key="1">
    <source>
        <dbReference type="ARBA" id="ARBA00010199"/>
    </source>
</evidence>
<keyword evidence="2" id="KW-0812">Transmembrane</keyword>
<dbReference type="GO" id="GO:0016020">
    <property type="term" value="C:membrane"/>
    <property type="evidence" value="ECO:0007669"/>
    <property type="project" value="InterPro"/>
</dbReference>
<organism evidence="3 4">
    <name type="scientific">Rubroshorea leprosula</name>
    <dbReference type="NCBI Taxonomy" id="152421"/>
    <lineage>
        <taxon>Eukaryota</taxon>
        <taxon>Viridiplantae</taxon>
        <taxon>Streptophyta</taxon>
        <taxon>Embryophyta</taxon>
        <taxon>Tracheophyta</taxon>
        <taxon>Spermatophyta</taxon>
        <taxon>Magnoliopsida</taxon>
        <taxon>eudicotyledons</taxon>
        <taxon>Gunneridae</taxon>
        <taxon>Pentapetalae</taxon>
        <taxon>rosids</taxon>
        <taxon>malvids</taxon>
        <taxon>Malvales</taxon>
        <taxon>Dipterocarpaceae</taxon>
        <taxon>Rubroshorea</taxon>
    </lineage>
</organism>
<keyword evidence="2" id="KW-1133">Transmembrane helix</keyword>
<evidence type="ECO:0000313" key="4">
    <source>
        <dbReference type="Proteomes" id="UP001054252"/>
    </source>
</evidence>
<evidence type="ECO:0000256" key="2">
    <source>
        <dbReference type="SAM" id="Phobius"/>
    </source>
</evidence>
<sequence>MPGQVSSSPKKSLSNAAMLCNYNCSPCYLVLDFGDKIDIGSQRSCLGKFSLSLVKFIDVSALCQVLFFLCQDLDGFFKGGFKGWSFEVLVLLSGFLPNPKLETSVLTICTRVSHELGAGQPQAARLAANVVIFLAIIEGSVLGVVLLLLKNVWAHAFSNEKEVVKYVGAMVPILAANSLLDAIQTVLTGVATGCGRQKLWTWINLGTIYFLGIPVAILLAFVLHLKAEASVQCLSSLPPTFVHEYQGIVVVRALIFLIITIRTYWEKQANKAAKRVDASKIPGATRPQG</sequence>
<comment type="similarity">
    <text evidence="1">Belongs to the multi antimicrobial extrusion (MATE) (TC 2.A.66.1) family.</text>
</comment>
<feature type="transmembrane region" description="Helical" evidence="2">
    <location>
        <begin position="202"/>
        <end position="225"/>
    </location>
</feature>
<comment type="caution">
    <text evidence="3">The sequence shown here is derived from an EMBL/GenBank/DDBJ whole genome shotgun (WGS) entry which is preliminary data.</text>
</comment>
<feature type="transmembrane region" description="Helical" evidence="2">
    <location>
        <begin position="169"/>
        <end position="190"/>
    </location>
</feature>
<dbReference type="InterPro" id="IPR002528">
    <property type="entry name" value="MATE_fam"/>
</dbReference>
<dbReference type="GO" id="GO:0015297">
    <property type="term" value="F:antiporter activity"/>
    <property type="evidence" value="ECO:0007669"/>
    <property type="project" value="InterPro"/>
</dbReference>
<dbReference type="GO" id="GO:0042910">
    <property type="term" value="F:xenobiotic transmembrane transporter activity"/>
    <property type="evidence" value="ECO:0007669"/>
    <property type="project" value="InterPro"/>
</dbReference>
<dbReference type="EMBL" id="BPVZ01000167">
    <property type="protein sequence ID" value="GKV43330.1"/>
    <property type="molecule type" value="Genomic_DNA"/>
</dbReference>
<dbReference type="PANTHER" id="PTHR11206">
    <property type="entry name" value="MULTIDRUG RESISTANCE PROTEIN"/>
    <property type="match status" value="1"/>
</dbReference>
<name>A0AAV5M0R9_9ROSI</name>
<protein>
    <submittedName>
        <fullName evidence="3">Uncharacterized protein</fullName>
    </submittedName>
</protein>
<evidence type="ECO:0000313" key="3">
    <source>
        <dbReference type="EMBL" id="GKV43330.1"/>
    </source>
</evidence>
<gene>
    <name evidence="3" type="ORF">SLEP1_g50634</name>
</gene>
<keyword evidence="2" id="KW-0472">Membrane</keyword>